<proteinExistence type="predicted"/>
<keyword evidence="1" id="KW-1133">Transmembrane helix</keyword>
<dbReference type="EMBL" id="SSDS01000096">
    <property type="protein sequence ID" value="TXG75893.1"/>
    <property type="molecule type" value="Genomic_DNA"/>
</dbReference>
<protein>
    <submittedName>
        <fullName evidence="2">Uncharacterized protein</fullName>
    </submittedName>
</protein>
<comment type="caution">
    <text evidence="2">The sequence shown here is derived from an EMBL/GenBank/DDBJ whole genome shotgun (WGS) entry which is preliminary data.</text>
</comment>
<name>A0A5C7J318_9BACT</name>
<dbReference type="AlphaFoldDB" id="A0A5C7J318"/>
<feature type="transmembrane region" description="Helical" evidence="1">
    <location>
        <begin position="6"/>
        <end position="26"/>
    </location>
</feature>
<keyword evidence="1" id="KW-0812">Transmembrane</keyword>
<evidence type="ECO:0000256" key="1">
    <source>
        <dbReference type="SAM" id="Phobius"/>
    </source>
</evidence>
<keyword evidence="1" id="KW-0472">Membrane</keyword>
<evidence type="ECO:0000313" key="3">
    <source>
        <dbReference type="Proteomes" id="UP000321026"/>
    </source>
</evidence>
<dbReference type="Proteomes" id="UP000321026">
    <property type="component" value="Unassembled WGS sequence"/>
</dbReference>
<feature type="non-terminal residue" evidence="2">
    <location>
        <position position="78"/>
    </location>
</feature>
<evidence type="ECO:0000313" key="2">
    <source>
        <dbReference type="EMBL" id="TXG75893.1"/>
    </source>
</evidence>
<sequence>MFIDHIKAIIAVSILVLVVALGYFGFSYVKNLGFQEANAACEKRFSEYTKQIDDKLTEVQTSVSQNAETMITSNQILQ</sequence>
<gene>
    <name evidence="2" type="ORF">E6Q11_06160</name>
</gene>
<organism evidence="2 3">
    <name type="scientific">Candidatus Dojkabacteria bacterium</name>
    <dbReference type="NCBI Taxonomy" id="2099670"/>
    <lineage>
        <taxon>Bacteria</taxon>
        <taxon>Candidatus Dojkabacteria</taxon>
    </lineage>
</organism>
<reference evidence="2 3" key="1">
    <citation type="submission" date="2018-09" db="EMBL/GenBank/DDBJ databases">
        <title>Metagenome Assembled Genomes from an Advanced Water Purification Facility.</title>
        <authorList>
            <person name="Stamps B.W."/>
            <person name="Spear J.R."/>
        </authorList>
    </citation>
    <scope>NUCLEOTIDE SEQUENCE [LARGE SCALE GENOMIC DNA]</scope>
    <source>
        <strain evidence="2">Bin_63_2</strain>
    </source>
</reference>
<accession>A0A5C7J318</accession>